<dbReference type="InterPro" id="IPR008969">
    <property type="entry name" value="CarboxyPept-like_regulatory"/>
</dbReference>
<dbReference type="PROSITE" id="PS51123">
    <property type="entry name" value="OMPA_2"/>
    <property type="match status" value="1"/>
</dbReference>
<reference evidence="5 6" key="1">
    <citation type="journal article" date="2017" name="Int. J. Syst. Evol. Microbiol.">
        <title>Gemmobacter straminiformis sp. nov., isolated from an artificial fountain.</title>
        <authorList>
            <person name="Kang J.Y."/>
            <person name="Kim M.J."/>
            <person name="Chun J."/>
            <person name="Son K.P."/>
            <person name="Jahng K.Y."/>
        </authorList>
    </citation>
    <scope>NUCLEOTIDE SEQUENCE [LARGE SCALE GENOMIC DNA]</scope>
    <source>
        <strain evidence="5 6">CAM-8</strain>
    </source>
</reference>
<keyword evidence="1" id="KW-0472">Membrane</keyword>
<evidence type="ECO:0000313" key="5">
    <source>
        <dbReference type="EMBL" id="MBC2836554.1"/>
    </source>
</evidence>
<keyword evidence="6" id="KW-1185">Reference proteome</keyword>
<evidence type="ECO:0000256" key="1">
    <source>
        <dbReference type="PROSITE-ProRule" id="PRU00473"/>
    </source>
</evidence>
<dbReference type="Gene3D" id="3.30.1330.60">
    <property type="entry name" value="OmpA-like domain"/>
    <property type="match status" value="1"/>
</dbReference>
<feature type="compositionally biased region" description="Low complexity" evidence="2">
    <location>
        <begin position="619"/>
        <end position="639"/>
    </location>
</feature>
<dbReference type="InterPro" id="IPR036737">
    <property type="entry name" value="OmpA-like_sf"/>
</dbReference>
<dbReference type="Pfam" id="PF24346">
    <property type="entry name" value="DUF7507"/>
    <property type="match status" value="6"/>
</dbReference>
<protein>
    <submittedName>
        <fullName evidence="5">DUF11 domain-containing protein</fullName>
    </submittedName>
</protein>
<dbReference type="Pfam" id="PF00691">
    <property type="entry name" value="OmpA"/>
    <property type="match status" value="1"/>
</dbReference>
<feature type="region of interest" description="Disordered" evidence="2">
    <location>
        <begin position="1017"/>
        <end position="1044"/>
    </location>
</feature>
<dbReference type="Gene3D" id="2.60.40.10">
    <property type="entry name" value="Immunoglobulins"/>
    <property type="match status" value="1"/>
</dbReference>
<dbReference type="InterPro" id="IPR013783">
    <property type="entry name" value="Ig-like_fold"/>
</dbReference>
<dbReference type="InterPro" id="IPR047589">
    <property type="entry name" value="DUF11_rpt"/>
</dbReference>
<organism evidence="5 6">
    <name type="scientific">Paragemmobacter straminiformis</name>
    <dbReference type="NCBI Taxonomy" id="2045119"/>
    <lineage>
        <taxon>Bacteria</taxon>
        <taxon>Pseudomonadati</taxon>
        <taxon>Pseudomonadota</taxon>
        <taxon>Alphaproteobacteria</taxon>
        <taxon>Rhodobacterales</taxon>
        <taxon>Paracoccaceae</taxon>
        <taxon>Paragemmobacter</taxon>
    </lineage>
</organism>
<evidence type="ECO:0000256" key="3">
    <source>
        <dbReference type="SAM" id="SignalP"/>
    </source>
</evidence>
<dbReference type="InterPro" id="IPR006665">
    <property type="entry name" value="OmpA-like"/>
</dbReference>
<comment type="caution">
    <text evidence="5">The sequence shown here is derived from an EMBL/GenBank/DDBJ whole genome shotgun (WGS) entry which is preliminary data.</text>
</comment>
<dbReference type="EMBL" id="JACLQD010000004">
    <property type="protein sequence ID" value="MBC2836554.1"/>
    <property type="molecule type" value="Genomic_DNA"/>
</dbReference>
<feature type="compositionally biased region" description="Low complexity" evidence="2">
    <location>
        <begin position="754"/>
        <end position="774"/>
    </location>
</feature>
<feature type="region of interest" description="Disordered" evidence="2">
    <location>
        <begin position="603"/>
        <end position="639"/>
    </location>
</feature>
<feature type="chain" id="PRO_5033067055" evidence="3">
    <location>
        <begin position="32"/>
        <end position="1774"/>
    </location>
</feature>
<accession>A0A842IBS6</accession>
<dbReference type="SUPFAM" id="SSF117074">
    <property type="entry name" value="Hypothetical protein PA1324"/>
    <property type="match status" value="1"/>
</dbReference>
<name>A0A842IBS6_9RHOB</name>
<feature type="region of interest" description="Disordered" evidence="2">
    <location>
        <begin position="875"/>
        <end position="905"/>
    </location>
</feature>
<dbReference type="SUPFAM" id="SSF49464">
    <property type="entry name" value="Carboxypeptidase regulatory domain-like"/>
    <property type="match status" value="1"/>
</dbReference>
<feature type="signal peptide" evidence="3">
    <location>
        <begin position="1"/>
        <end position="31"/>
    </location>
</feature>
<feature type="compositionally biased region" description="Low complexity" evidence="2">
    <location>
        <begin position="473"/>
        <end position="485"/>
    </location>
</feature>
<dbReference type="InterPro" id="IPR055354">
    <property type="entry name" value="DUF7507"/>
</dbReference>
<dbReference type="NCBIfam" id="TIGR01451">
    <property type="entry name" value="B_ant_repeat"/>
    <property type="match status" value="5"/>
</dbReference>
<gene>
    <name evidence="5" type="ORF">H7F16_13625</name>
</gene>
<dbReference type="Gene3D" id="2.60.40.1120">
    <property type="entry name" value="Carboxypeptidase-like, regulatory domain"/>
    <property type="match status" value="1"/>
</dbReference>
<feature type="compositionally biased region" description="Polar residues" evidence="2">
    <location>
        <begin position="1030"/>
        <end position="1044"/>
    </location>
</feature>
<dbReference type="InterPro" id="IPR051172">
    <property type="entry name" value="Chlamydia_OmcB"/>
</dbReference>
<keyword evidence="3" id="KW-0732">Signal</keyword>
<feature type="compositionally biased region" description="Low complexity" evidence="2">
    <location>
        <begin position="889"/>
        <end position="905"/>
    </location>
</feature>
<dbReference type="PANTHER" id="PTHR34819:SF5">
    <property type="entry name" value="CONSERVED REPEAT DOMAIN PROTEIN"/>
    <property type="match status" value="1"/>
</dbReference>
<dbReference type="RefSeq" id="WP_185798181.1">
    <property type="nucleotide sequence ID" value="NZ_JACLQD010000004.1"/>
</dbReference>
<evidence type="ECO:0000313" key="6">
    <source>
        <dbReference type="Proteomes" id="UP000555411"/>
    </source>
</evidence>
<dbReference type="GO" id="GO:0016020">
    <property type="term" value="C:membrane"/>
    <property type="evidence" value="ECO:0007669"/>
    <property type="project" value="UniProtKB-UniRule"/>
</dbReference>
<evidence type="ECO:0000256" key="2">
    <source>
        <dbReference type="SAM" id="MobiDB-lite"/>
    </source>
</evidence>
<sequence>MPKSFLHRHLAVASSGLKSLAFVLAMGSAQAATATEVAVAFRDVGYGTFDGSQLQNIGSPASLLSVPGISNVEFVQDTASGRFEAIQTGCDSQGNDVAVTLRLTVDPAKVAGSTNGTISFLVCVNWLDQPGGKIEGFGFMLPEGESVSIANTFNPAKSLYFDRVGPTDGTNFFADLTKSGGNRTYVFDGTAASSFIGSANFRPASLVQELNTYYDAVTATVPELTVTKTATDSDASVPNAKSGDSIGWIVTAKNTGTSNLVYSAFADSFATTRTYLGLDTNSDGTVDNAAALTNASVLQPGQTWRWTVSHTLTQTEVNAGKVENVASVAAAESGTSTAVTAYSAANGVASTASSAPAASGGAIVLLPASPAIDGVKTAAITNDVVPSGLSAGDTVTYTVAATNTGNVTLTGVTVQSDTLKKADLTSATNSLGSFTLASGSTTLAPGATASFHATYLVAQADIDAGGLTNTATVAGTPPTGAAVTDVTDDGDDTDGNTTNDQTLLAVTASPAMTVKKVADATALSAAPKVGEVISYTITVANSGNATLSGVTLVDALTTDETYVSGDANTNSKLDLGETWSYSASHALTQADIDAGKVENLAVASANPPSGSGDRISVESSSASTGNATAGTGNGAPTTTTLAASPAMTVKKVADATALSAAPKVGEVISYTITVANSGNATLSGVTLVDALTTDETYVSGDANTNAKLDLGETWTYSASHALTQADIDAGKVENLAVASANPPSGSGDRISVESSSASTGNATAGTGNGAPTTTTLAASPAMTVKKVADATALSAAPKVGEVISYTINVANSGNATLSGVTLVDALTTDEAYVSGDANTNAKLDLGETWTYSASHALTQGDIDAGKVENLAVASANPPSGSGDRISVESSSASTGNATAGTGNGAPTTTTLAAKAVISVKKTVDDSALDDGVRVGDTLLYTIEVENTGNVTLTNVTLDDAFRDAKGNSLTLTSGPTPRGILTDDTLDVGEVWTFDASFRLDAGAIAAGGVENLATVTGTPPSGPAVSAESKVTGNNTDSGEATGTQFPGEIGGTVREYLAPQAGVTVYLLTETAPGVYDYVLDNGVPRSVVTAADGSYAFTGLPPGTYGVEFASDPSAPLTAVSQGGAASGNRITDLSVDAGAMQVRQDAFSIDPSGVVYDSETFAPLAGAKVTLEYNGIPVPDDWLNTTLGQTNGSVTDSSGIYVYILDPSIAPSGTYRLRVERPGYKPSAVYKPAAGAMSPSLGGGIQPVVADAVPTSGTSKLYYMSFDFVFVPSNIANTSNGVVHNHIPLDADLLPMVKADVEAILRDDLAMTLQQQGKTMQGYAEAALKRLQSQDKALCQTQIETILAEQPITFDGAALSPGSEQALDRIAAGLRRCPDSRFEIGVYADAQEAADAAQGLTDARAAAIVAGLRDRHVDGWQIAARGYGAAGAGRAGKGGVVLTLIEDAPGANGCVDTSTASHSFDSDSGANGNRLDAGFNREDRECATGSWRILSGSARHMSSDGGLSQTMVNLSVRKERLVGTDRLQGHFIGAYATRSDISAGASGTILGFGLNAGLYGAQRLGEDLYFDYYLGLAAGRHGFDFAFDRVGGVIDAHGAYTYGALFAGAALSGEAQAMGLAFTPRAGIDLAWSPGGNGDLTLTRGLLKDAGSVTVPEVIGMRLFASVRVEDLLPGSPMLLSVTPGLFCDHGFNDLTTDCGLSARIELSQDDAARQRNFDLALDLEGTATSLSTGLELRYSHALGAGQLEESVTLGSAGSLVMNAQYGLKF</sequence>
<feature type="region of interest" description="Disordered" evidence="2">
    <location>
        <begin position="739"/>
        <end position="774"/>
    </location>
</feature>
<proteinExistence type="predicted"/>
<dbReference type="Proteomes" id="UP000555411">
    <property type="component" value="Unassembled WGS sequence"/>
</dbReference>
<dbReference type="PANTHER" id="PTHR34819">
    <property type="entry name" value="LARGE CYSTEINE-RICH PERIPLASMIC PROTEIN OMCB"/>
    <property type="match status" value="1"/>
</dbReference>
<dbReference type="SUPFAM" id="SSF103088">
    <property type="entry name" value="OmpA-like"/>
    <property type="match status" value="1"/>
</dbReference>
<evidence type="ECO:0000259" key="4">
    <source>
        <dbReference type="PROSITE" id="PS51123"/>
    </source>
</evidence>
<feature type="region of interest" description="Disordered" evidence="2">
    <location>
        <begin position="473"/>
        <end position="499"/>
    </location>
</feature>
<feature type="domain" description="OmpA-like" evidence="4">
    <location>
        <begin position="1343"/>
        <end position="1452"/>
    </location>
</feature>